<reference evidence="3" key="1">
    <citation type="submission" date="2016-02" db="EMBL/GenBank/DDBJ databases">
        <authorList>
            <person name="Shin S.-K."/>
            <person name="Yi H."/>
            <person name="Kim E."/>
        </authorList>
    </citation>
    <scope>NUCLEOTIDE SEQUENCE [LARGE SCALE GENOMIC DNA]</scope>
    <source>
        <strain evidence="3">LPB0003</strain>
    </source>
</reference>
<dbReference type="RefSeq" id="WP_065317956.1">
    <property type="nucleotide sequence ID" value="NZ_LSFM01000009.1"/>
</dbReference>
<keyword evidence="3" id="KW-1185">Reference proteome</keyword>
<name>A0A1B8U2G9_9FLAO</name>
<evidence type="ECO:0000313" key="3">
    <source>
        <dbReference type="Proteomes" id="UP000092584"/>
    </source>
</evidence>
<evidence type="ECO:0000256" key="1">
    <source>
        <dbReference type="SAM" id="Phobius"/>
    </source>
</evidence>
<organism evidence="2 3">
    <name type="scientific">Polaribacter vadi</name>
    <dbReference type="NCBI Taxonomy" id="1774273"/>
    <lineage>
        <taxon>Bacteria</taxon>
        <taxon>Pseudomonadati</taxon>
        <taxon>Bacteroidota</taxon>
        <taxon>Flavobacteriia</taxon>
        <taxon>Flavobacteriales</taxon>
        <taxon>Flavobacteriaceae</taxon>
    </lineage>
</organism>
<accession>A0A1B8U2G9</accession>
<keyword evidence="1" id="KW-0472">Membrane</keyword>
<evidence type="ECO:0000313" key="2">
    <source>
        <dbReference type="EMBL" id="OBY65979.1"/>
    </source>
</evidence>
<dbReference type="AlphaFoldDB" id="A0A1B8U2G9"/>
<protein>
    <submittedName>
        <fullName evidence="2">Uncharacterized protein</fullName>
    </submittedName>
</protein>
<sequence>MKIEQIVPLLILIAGLIYFLIPIIRKKFYTRPKLYIEINPNEGITSARYFIAHIPDESIEFANDPEAKNLYELIWKFNLVIRNNSENAAYSIKMRTNKPEEGHILFKSTVNENKPLAAHEELSIPFEYKQEKISKIKDINNLDSKEPQFFENFKILLDYRNSGNTRFNSLLIVKSKEISYKKILKKEIEKNWC</sequence>
<dbReference type="Proteomes" id="UP000092584">
    <property type="component" value="Unassembled WGS sequence"/>
</dbReference>
<proteinExistence type="predicted"/>
<gene>
    <name evidence="2" type="ORF">LPB3_02115</name>
</gene>
<feature type="transmembrane region" description="Helical" evidence="1">
    <location>
        <begin position="6"/>
        <end position="24"/>
    </location>
</feature>
<keyword evidence="1" id="KW-1133">Transmembrane helix</keyword>
<keyword evidence="1" id="KW-0812">Transmembrane</keyword>
<dbReference type="EMBL" id="LSFM01000009">
    <property type="protein sequence ID" value="OBY65979.1"/>
    <property type="molecule type" value="Genomic_DNA"/>
</dbReference>
<comment type="caution">
    <text evidence="2">The sequence shown here is derived from an EMBL/GenBank/DDBJ whole genome shotgun (WGS) entry which is preliminary data.</text>
</comment>